<name>A0A1E5L9U9_9FIRM</name>
<gene>
    <name evidence="1" type="ORF">BHU72_00805</name>
</gene>
<dbReference type="EMBL" id="MJAT01000001">
    <property type="protein sequence ID" value="OEH86838.1"/>
    <property type="molecule type" value="Genomic_DNA"/>
</dbReference>
<proteinExistence type="predicted"/>
<sequence length="278" mass="32851">MQVRSPIIRLASHSKLKPIYISTFYYDRITTDTALKRLKTLKNFDYSRPILIVEKNKNSTYTLIEGFNEYSALMELEPNNEILCRVLPESNEKAQLLRILNKVITLEQTSWIFKHYHVKKLINDHNMKPFDISEAIKQPLSSITRYLYSERIPDHINHLSKINDATNMVNQIARSKFLADPIRLFLFDKAVLPKNNCKRLKQRQLEHVIIFFKNFSLSDYELSNLNFIENLLRDITDGDKYLLKSWENALDNMRTNTKADRLYWNDLAATLNRTHLLQ</sequence>
<dbReference type="RefSeq" id="WP_069700716.1">
    <property type="nucleotide sequence ID" value="NZ_MJAT01000001.1"/>
</dbReference>
<comment type="caution">
    <text evidence="1">The sequence shown here is derived from an EMBL/GenBank/DDBJ whole genome shotgun (WGS) entry which is preliminary data.</text>
</comment>
<evidence type="ECO:0000313" key="2">
    <source>
        <dbReference type="Proteomes" id="UP000095255"/>
    </source>
</evidence>
<keyword evidence="2" id="KW-1185">Reference proteome</keyword>
<reference evidence="1 2" key="1">
    <citation type="submission" date="2016-09" db="EMBL/GenBank/DDBJ databases">
        <title>Desulfuribacillus arsenicus sp. nov., an obligately anaerobic, dissimilatory arsenic- and antimonate-reducing bacterium isolated from anoxic sediments.</title>
        <authorList>
            <person name="Abin C.A."/>
            <person name="Hollibaugh J.T."/>
        </authorList>
    </citation>
    <scope>NUCLEOTIDE SEQUENCE [LARGE SCALE GENOMIC DNA]</scope>
    <source>
        <strain evidence="1 2">MLFW-2</strain>
    </source>
</reference>
<dbReference type="Proteomes" id="UP000095255">
    <property type="component" value="Unassembled WGS sequence"/>
</dbReference>
<organism evidence="1 2">
    <name type="scientific">Desulfuribacillus stibiiarsenatis</name>
    <dbReference type="NCBI Taxonomy" id="1390249"/>
    <lineage>
        <taxon>Bacteria</taxon>
        <taxon>Bacillati</taxon>
        <taxon>Bacillota</taxon>
        <taxon>Desulfuribacillia</taxon>
        <taxon>Desulfuribacillales</taxon>
        <taxon>Desulfuribacillaceae</taxon>
        <taxon>Desulfuribacillus</taxon>
    </lineage>
</organism>
<evidence type="ECO:0000313" key="1">
    <source>
        <dbReference type="EMBL" id="OEH86838.1"/>
    </source>
</evidence>
<dbReference type="OrthoDB" id="2875289at2"/>
<accession>A0A1E5L9U9</accession>
<dbReference type="AlphaFoldDB" id="A0A1E5L9U9"/>
<evidence type="ECO:0008006" key="3">
    <source>
        <dbReference type="Google" id="ProtNLM"/>
    </source>
</evidence>
<protein>
    <recommendedName>
        <fullName evidence="3">ParB/Sulfiredoxin domain-containing protein</fullName>
    </recommendedName>
</protein>